<dbReference type="Proteomes" id="UP000422221">
    <property type="component" value="Unassembled WGS sequence"/>
</dbReference>
<gene>
    <name evidence="3" type="ORF">F3F73_10585</name>
</gene>
<accession>A0A7J4XIV9</accession>
<evidence type="ECO:0000256" key="1">
    <source>
        <dbReference type="SAM" id="SignalP"/>
    </source>
</evidence>
<feature type="chain" id="PRO_5029450894" evidence="1">
    <location>
        <begin position="20"/>
        <end position="579"/>
    </location>
</feature>
<dbReference type="AlphaFoldDB" id="A0A7J4XIV9"/>
<dbReference type="NCBIfam" id="TIGR04183">
    <property type="entry name" value="Por_Secre_tail"/>
    <property type="match status" value="1"/>
</dbReference>
<evidence type="ECO:0000313" key="3">
    <source>
        <dbReference type="EMBL" id="KAA3765468.1"/>
    </source>
</evidence>
<feature type="domain" description="Secretion system C-terminal sorting" evidence="2">
    <location>
        <begin position="515"/>
        <end position="577"/>
    </location>
</feature>
<evidence type="ECO:0000313" key="4">
    <source>
        <dbReference type="Proteomes" id="UP000422221"/>
    </source>
</evidence>
<dbReference type="Pfam" id="PF18962">
    <property type="entry name" value="Por_Secre_tail"/>
    <property type="match status" value="1"/>
</dbReference>
<dbReference type="RefSeq" id="WP_130058770.1">
    <property type="nucleotide sequence ID" value="NZ_JADNPJ010000005.1"/>
</dbReference>
<protein>
    <submittedName>
        <fullName evidence="3">T9SS type A sorting domain-containing protein</fullName>
    </submittedName>
</protein>
<organism evidence="3 4">
    <name type="scientific">Bacteroides salyersiae</name>
    <dbReference type="NCBI Taxonomy" id="291644"/>
    <lineage>
        <taxon>Bacteria</taxon>
        <taxon>Pseudomonadati</taxon>
        <taxon>Bacteroidota</taxon>
        <taxon>Bacteroidia</taxon>
        <taxon>Bacteroidales</taxon>
        <taxon>Bacteroidaceae</taxon>
        <taxon>Bacteroides</taxon>
    </lineage>
</organism>
<proteinExistence type="predicted"/>
<sequence length="579" mass="61194">MKKVLLLAFCAAAMLTVQAQPTVTNSWTKSQTDILSVANVNNSNPVAVSAQGDMYATGLFTESFTFGGKEMEAITTSSYLLKYGVDGAEKWGVALTGAATIKAITTDDAGNIYIAGNFADVLVFGSTDGKTQEKEGIKMDDAFIADQAAGFVAKYDANGVLKAVQSFVPKALPELEATGMYYPLAGDFRFDISTLAYGNGKLYVAATYTGLTENNNFSFKGGYYDYYGGGFYYGDLACGAIYSLNDQLEVSGIVANMGVTGGQSIDQSAVLVASFAIADEKLYSGFVATGGQTLTIGSQKQDFTFSQDEGLTEYGYLLSIIDLSTGTSSTTEKYATTHDMLPNSSNIKSMIVKDNVLLLGGTFNKQLPFDENKSAVSTNDIYVVGLNTSTLAVNWSATSAFNEGDEKKKNEIFSGMTVVGDYVYAIGYSSDISTSAVSAVDNSLTLWVDITNGTKHQTTQANPANLATGVAASGTKLAIAQTQIADQKLENIFSLNEVSNATGISSTEQGAGVSVYPNPVVDVLNFTTPCDVVIINLMGATVKQAENVSSLPVSDLISGQYIIKLTTEDGTSTVKVIKK</sequence>
<dbReference type="EMBL" id="VWMK01000009">
    <property type="protein sequence ID" value="KAA3765468.1"/>
    <property type="molecule type" value="Genomic_DNA"/>
</dbReference>
<feature type="signal peptide" evidence="1">
    <location>
        <begin position="1"/>
        <end position="19"/>
    </location>
</feature>
<evidence type="ECO:0000259" key="2">
    <source>
        <dbReference type="Pfam" id="PF18962"/>
    </source>
</evidence>
<reference evidence="3 4" key="1">
    <citation type="journal article" date="2019" name="Nat. Med.">
        <title>A library of human gut bacterial isolates paired with longitudinal multiomics data enables mechanistic microbiome research.</title>
        <authorList>
            <person name="Poyet M."/>
            <person name="Groussin M."/>
            <person name="Gibbons S.M."/>
            <person name="Avila-Pacheco J."/>
            <person name="Jiang X."/>
            <person name="Kearney S.M."/>
            <person name="Perrotta A.R."/>
            <person name="Berdy B."/>
            <person name="Zhao S."/>
            <person name="Lieberman T.D."/>
            <person name="Swanson P.K."/>
            <person name="Smith M."/>
            <person name="Roesemann S."/>
            <person name="Alexander J.E."/>
            <person name="Rich S.A."/>
            <person name="Livny J."/>
            <person name="Vlamakis H."/>
            <person name="Clish C."/>
            <person name="Bullock K."/>
            <person name="Deik A."/>
            <person name="Scott J."/>
            <person name="Pierce K.A."/>
            <person name="Xavier R.J."/>
            <person name="Alm E.J."/>
        </authorList>
    </citation>
    <scope>NUCLEOTIDE SEQUENCE [LARGE SCALE GENOMIC DNA]</scope>
    <source>
        <strain evidence="3 4">BIOML-A10</strain>
    </source>
</reference>
<name>A0A7J4XIV9_9BACE</name>
<dbReference type="InterPro" id="IPR026444">
    <property type="entry name" value="Secre_tail"/>
</dbReference>
<keyword evidence="1" id="KW-0732">Signal</keyword>
<comment type="caution">
    <text evidence="3">The sequence shown here is derived from an EMBL/GenBank/DDBJ whole genome shotgun (WGS) entry which is preliminary data.</text>
</comment>